<dbReference type="OrthoDB" id="158672at2759"/>
<dbReference type="GO" id="GO:1990573">
    <property type="term" value="P:potassium ion import across plasma membrane"/>
    <property type="evidence" value="ECO:0007669"/>
    <property type="project" value="TreeGrafter"/>
</dbReference>
<dbReference type="STRING" id="58919.A0A316Z0I3"/>
<dbReference type="GO" id="GO:0005524">
    <property type="term" value="F:ATP binding"/>
    <property type="evidence" value="ECO:0007669"/>
    <property type="project" value="UniProtKB-KW"/>
</dbReference>
<dbReference type="GO" id="GO:0036376">
    <property type="term" value="P:sodium ion export across plasma membrane"/>
    <property type="evidence" value="ECO:0007669"/>
    <property type="project" value="TreeGrafter"/>
</dbReference>
<feature type="region of interest" description="Disordered" evidence="9">
    <location>
        <begin position="1"/>
        <end position="78"/>
    </location>
</feature>
<dbReference type="PRINTS" id="PR00121">
    <property type="entry name" value="NAKATPASE"/>
</dbReference>
<dbReference type="Gene3D" id="2.70.150.10">
    <property type="entry name" value="Calcium-transporting ATPase, cytoplasmic transduction domain A"/>
    <property type="match status" value="1"/>
</dbReference>
<dbReference type="Pfam" id="PF00690">
    <property type="entry name" value="Cation_ATPase_N"/>
    <property type="match status" value="1"/>
</dbReference>
<dbReference type="SMART" id="SM00831">
    <property type="entry name" value="Cation_ATPase_N"/>
    <property type="match status" value="1"/>
</dbReference>
<dbReference type="InterPro" id="IPR059000">
    <property type="entry name" value="ATPase_P-type_domA"/>
</dbReference>
<dbReference type="InterPro" id="IPR006068">
    <property type="entry name" value="ATPase_P-typ_cation-transptr_C"/>
</dbReference>
<dbReference type="InterPro" id="IPR036412">
    <property type="entry name" value="HAD-like_sf"/>
</dbReference>
<feature type="transmembrane region" description="Helical" evidence="10">
    <location>
        <begin position="1044"/>
        <end position="1065"/>
    </location>
</feature>
<dbReference type="FunFam" id="3.40.50.1000:FF:000083">
    <property type="entry name" value="Sodium/potassium-transporting ATPase subunit alpha"/>
    <property type="match status" value="1"/>
</dbReference>
<proteinExistence type="predicted"/>
<dbReference type="Pfam" id="PF08282">
    <property type="entry name" value="Hydrolase_3"/>
    <property type="match status" value="1"/>
</dbReference>
<dbReference type="GO" id="GO:0005391">
    <property type="term" value="F:P-type sodium:potassium-exchanging transporter activity"/>
    <property type="evidence" value="ECO:0007669"/>
    <property type="project" value="TreeGrafter"/>
</dbReference>
<feature type="compositionally biased region" description="Polar residues" evidence="9">
    <location>
        <begin position="1"/>
        <end position="18"/>
    </location>
</feature>
<accession>A0A316Z0I3</accession>
<feature type="transmembrane region" description="Helical" evidence="10">
    <location>
        <begin position="169"/>
        <end position="192"/>
    </location>
</feature>
<dbReference type="SFLD" id="SFLDG00002">
    <property type="entry name" value="C1.7:_P-type_atpase_like"/>
    <property type="match status" value="1"/>
</dbReference>
<evidence type="ECO:0000256" key="5">
    <source>
        <dbReference type="ARBA" id="ARBA00022840"/>
    </source>
</evidence>
<dbReference type="SFLD" id="SFLDS00003">
    <property type="entry name" value="Haloacid_Dehalogenase"/>
    <property type="match status" value="1"/>
</dbReference>
<sequence length="1115" mass="120411">MSPGHSSKPSDASESQHGATEASHGAPDVEKSGAPEWTPNVVAFSQPSDDAAARRLQREKTLERQHSIGGLGGRPRVDGSARLAMNYRTMSLVLSSGGLADADTRRKKERKTLTELTAMQWHTLSVDDVLNRLGVSPLSGLDAAQAQRRQAQYGPNRMSKPSGRWFRKIIGWVFGGFGCILLGASVICFIAWKPLGEPAPQVSNLALAVVLLVVLLSNAIFNCWQSFTTSRVMASIGSMLPSDVLVLRDGSRQTVPATELTRGDIVVLGMGQKMAADMRIIEISSELKFDRSSLTGESDAVQGSVDLTDENYLESRNIVMAGTSCVSGSGLGVVTSTGDSTVFGRLAKISSAPKQGRTTLETEIFRFVCIIASLAAIVATICIIVWAAFLRQKHPDFMSVSQMLVNIVGICVAFIPEGLPVCVTLSLTAVAMKLRKSRVLAKSLGTVETLGSVNVLCSDKTGTLTQNKMFVQSCGLHGFESMPSDAAKHITLGAPLGSAFSQLAHIGAICNAASFDASTPASTPLPLRIIHGDATDQACLRFAEELVGVDAARADWTSAAGLAFNSKNKFAVQVLSATGSHDRVVETLGSADFKQDRNLLLLAKGAPDVLLKRCSSVLDASGDILPLTPERQAYLTHLQLSWANQGQRVLLFTRRIVERTEDGSFSEAQLLDLTTSLTVVGLVGIVDPPRPEIPHVVKTCRGAGLRFLMVTGDFEATAVAIARQIGIVTAGKVRTFDDLASMEPLPDYDFLADNDAREQRALSLTGSDIMKLQPGDWSQVCAFDEIVFSRTTPDQKLRIVKEFQARDSVVGMTGDGVNDAPALKAAQVGIAMGSGSEVAMEAADLVLLDDFSSILDALLHGRLCFDNLRKSIIYLLPAGSFSELIPVLLSFFLGLPQILSNFQMIFICCVTDIAPSLSLVHEQPEANLLARKPRSVKKDRLVDWKTLLHAYLFIGVPYALIASALGFAYMQDHGVPFSDIIVKYGAGAVQTRDPDYFAEVLNQATSVYFWTLISLQWWNVMSIRTRRLSLAQQPPAFNERTQNLWIFPALVFSVVAGVIVSYPAALQRIFLTRGIDGMYIGISIACGLGLFLVDEVRKLAVRTWPRAIFPAGIAW</sequence>
<keyword evidence="2" id="KW-1003">Cell membrane</keyword>
<dbReference type="EMBL" id="KZ819307">
    <property type="protein sequence ID" value="PWN95029.1"/>
    <property type="molecule type" value="Genomic_DNA"/>
</dbReference>
<dbReference type="Gene3D" id="3.40.50.1000">
    <property type="entry name" value="HAD superfamily/HAD-like"/>
    <property type="match status" value="1"/>
</dbReference>
<organism evidence="12 13">
    <name type="scientific">Tilletiopsis washingtonensis</name>
    <dbReference type="NCBI Taxonomy" id="58919"/>
    <lineage>
        <taxon>Eukaryota</taxon>
        <taxon>Fungi</taxon>
        <taxon>Dikarya</taxon>
        <taxon>Basidiomycota</taxon>
        <taxon>Ustilaginomycotina</taxon>
        <taxon>Exobasidiomycetes</taxon>
        <taxon>Entylomatales</taxon>
        <taxon>Entylomatales incertae sedis</taxon>
        <taxon>Tilletiopsis</taxon>
    </lineage>
</organism>
<dbReference type="SUPFAM" id="SSF81660">
    <property type="entry name" value="Metal cation-transporting ATPase, ATP-binding domain N"/>
    <property type="match status" value="1"/>
</dbReference>
<evidence type="ECO:0000256" key="4">
    <source>
        <dbReference type="ARBA" id="ARBA00022741"/>
    </source>
</evidence>
<evidence type="ECO:0000259" key="11">
    <source>
        <dbReference type="SMART" id="SM00831"/>
    </source>
</evidence>
<feature type="transmembrane region" description="Helical" evidence="10">
    <location>
        <begin position="872"/>
        <end position="895"/>
    </location>
</feature>
<feature type="domain" description="Cation-transporting P-type ATPase N-terminal" evidence="11">
    <location>
        <begin position="120"/>
        <end position="193"/>
    </location>
</feature>
<dbReference type="InterPro" id="IPR023299">
    <property type="entry name" value="ATPase_P-typ_cyto_dom_N"/>
</dbReference>
<reference evidence="12 13" key="1">
    <citation type="journal article" date="2018" name="Mol. Biol. Evol.">
        <title>Broad Genomic Sampling Reveals a Smut Pathogenic Ancestry of the Fungal Clade Ustilaginomycotina.</title>
        <authorList>
            <person name="Kijpornyongpan T."/>
            <person name="Mondo S.J."/>
            <person name="Barry K."/>
            <person name="Sandor L."/>
            <person name="Lee J."/>
            <person name="Lipzen A."/>
            <person name="Pangilinan J."/>
            <person name="LaButti K."/>
            <person name="Hainaut M."/>
            <person name="Henrissat B."/>
            <person name="Grigoriev I.V."/>
            <person name="Spatafora J.W."/>
            <person name="Aime M.C."/>
        </authorList>
    </citation>
    <scope>NUCLEOTIDE SEQUENCE [LARGE SCALE GENOMIC DNA]</scope>
    <source>
        <strain evidence="12 13">MCA 4186</strain>
    </source>
</reference>
<dbReference type="GO" id="GO:0005886">
    <property type="term" value="C:plasma membrane"/>
    <property type="evidence" value="ECO:0007669"/>
    <property type="project" value="UniProtKB-SubCell"/>
</dbReference>
<dbReference type="PRINTS" id="PR00119">
    <property type="entry name" value="CATATPASE"/>
</dbReference>
<evidence type="ECO:0000256" key="7">
    <source>
        <dbReference type="ARBA" id="ARBA00022989"/>
    </source>
</evidence>
<dbReference type="InterPro" id="IPR004014">
    <property type="entry name" value="ATPase_P-typ_cation-transptr_N"/>
</dbReference>
<evidence type="ECO:0000256" key="3">
    <source>
        <dbReference type="ARBA" id="ARBA00022692"/>
    </source>
</evidence>
<dbReference type="InterPro" id="IPR023214">
    <property type="entry name" value="HAD_sf"/>
</dbReference>
<dbReference type="SUPFAM" id="SSF81653">
    <property type="entry name" value="Calcium ATPase, transduction domain A"/>
    <property type="match status" value="1"/>
</dbReference>
<dbReference type="PANTHER" id="PTHR43294:SF21">
    <property type="entry name" value="CATION TRANSPORTING ATPASE"/>
    <property type="match status" value="1"/>
</dbReference>
<dbReference type="GO" id="GO:1902600">
    <property type="term" value="P:proton transmembrane transport"/>
    <property type="evidence" value="ECO:0007669"/>
    <property type="project" value="TreeGrafter"/>
</dbReference>
<dbReference type="Pfam" id="PF13246">
    <property type="entry name" value="Cation_ATPase"/>
    <property type="match status" value="1"/>
</dbReference>
<dbReference type="PROSITE" id="PS00154">
    <property type="entry name" value="ATPASE_E1_E2"/>
    <property type="match status" value="1"/>
</dbReference>
<gene>
    <name evidence="12" type="ORF">FA09DRAFT_341501</name>
</gene>
<dbReference type="InterPro" id="IPR050510">
    <property type="entry name" value="Cation_transp_ATPase_P-type"/>
</dbReference>
<name>A0A316Z0I3_9BASI</name>
<dbReference type="Pfam" id="PF00689">
    <property type="entry name" value="Cation_ATPase_C"/>
    <property type="match status" value="1"/>
</dbReference>
<feature type="transmembrane region" description="Helical" evidence="10">
    <location>
        <begin position="407"/>
        <end position="432"/>
    </location>
</feature>
<dbReference type="InterPro" id="IPR018303">
    <property type="entry name" value="ATPase_P-typ_P_site"/>
</dbReference>
<feature type="transmembrane region" description="Helical" evidence="10">
    <location>
        <begin position="901"/>
        <end position="920"/>
    </location>
</feature>
<evidence type="ECO:0000256" key="10">
    <source>
        <dbReference type="SAM" id="Phobius"/>
    </source>
</evidence>
<feature type="compositionally biased region" description="Basic and acidic residues" evidence="9">
    <location>
        <begin position="51"/>
        <end position="66"/>
    </location>
</feature>
<evidence type="ECO:0000256" key="2">
    <source>
        <dbReference type="ARBA" id="ARBA00022475"/>
    </source>
</evidence>
<evidence type="ECO:0000256" key="8">
    <source>
        <dbReference type="ARBA" id="ARBA00023136"/>
    </source>
</evidence>
<dbReference type="RefSeq" id="XP_025595308.1">
    <property type="nucleotide sequence ID" value="XM_025744454.1"/>
</dbReference>
<evidence type="ECO:0000256" key="6">
    <source>
        <dbReference type="ARBA" id="ARBA00022967"/>
    </source>
</evidence>
<keyword evidence="6" id="KW-1278">Translocase</keyword>
<protein>
    <submittedName>
        <fullName evidence="12">K, P-type ATPase</fullName>
    </submittedName>
</protein>
<dbReference type="GO" id="GO:0016887">
    <property type="term" value="F:ATP hydrolysis activity"/>
    <property type="evidence" value="ECO:0007669"/>
    <property type="project" value="InterPro"/>
</dbReference>
<dbReference type="AlphaFoldDB" id="A0A316Z0I3"/>
<feature type="transmembrane region" description="Helical" evidence="10">
    <location>
        <begin position="1077"/>
        <end position="1093"/>
    </location>
</feature>
<dbReference type="NCBIfam" id="TIGR01494">
    <property type="entry name" value="ATPase_P-type"/>
    <property type="match status" value="2"/>
</dbReference>
<dbReference type="InterPro" id="IPR023298">
    <property type="entry name" value="ATPase_P-typ_TM_dom_sf"/>
</dbReference>
<keyword evidence="3 10" id="KW-0812">Transmembrane</keyword>
<evidence type="ECO:0000256" key="9">
    <source>
        <dbReference type="SAM" id="MobiDB-lite"/>
    </source>
</evidence>
<keyword evidence="5" id="KW-0067">ATP-binding</keyword>
<keyword evidence="8 10" id="KW-0472">Membrane</keyword>
<comment type="subcellular location">
    <subcellularLocation>
        <location evidence="1">Cell membrane</location>
        <topology evidence="1">Multi-pass membrane protein</topology>
    </subcellularLocation>
</comment>
<feature type="transmembrane region" description="Helical" evidence="10">
    <location>
        <begin position="941"/>
        <end position="969"/>
    </location>
</feature>
<feature type="transmembrane region" description="Helical" evidence="10">
    <location>
        <begin position="204"/>
        <end position="224"/>
    </location>
</feature>
<dbReference type="Gene3D" id="3.40.1110.10">
    <property type="entry name" value="Calcium-transporting ATPase, cytoplasmic domain N"/>
    <property type="match status" value="1"/>
</dbReference>
<evidence type="ECO:0000313" key="13">
    <source>
        <dbReference type="Proteomes" id="UP000245946"/>
    </source>
</evidence>
<evidence type="ECO:0000256" key="1">
    <source>
        <dbReference type="ARBA" id="ARBA00004651"/>
    </source>
</evidence>
<dbReference type="FunFam" id="3.40.50.1000:FF:000001">
    <property type="entry name" value="Phospholipid-transporting ATPase IC"/>
    <property type="match status" value="1"/>
</dbReference>
<keyword evidence="4" id="KW-0547">Nucleotide-binding</keyword>
<dbReference type="GeneID" id="37271998"/>
<dbReference type="GO" id="GO:0030007">
    <property type="term" value="P:intracellular potassium ion homeostasis"/>
    <property type="evidence" value="ECO:0007669"/>
    <property type="project" value="TreeGrafter"/>
</dbReference>
<dbReference type="InterPro" id="IPR001757">
    <property type="entry name" value="P_typ_ATPase"/>
</dbReference>
<keyword evidence="7 10" id="KW-1133">Transmembrane helix</keyword>
<evidence type="ECO:0000313" key="12">
    <source>
        <dbReference type="EMBL" id="PWN95029.1"/>
    </source>
</evidence>
<feature type="transmembrane region" description="Helical" evidence="10">
    <location>
        <begin position="1007"/>
        <end position="1023"/>
    </location>
</feature>
<dbReference type="Proteomes" id="UP000245946">
    <property type="component" value="Unassembled WGS sequence"/>
</dbReference>
<dbReference type="InterPro" id="IPR008250">
    <property type="entry name" value="ATPase_P-typ_transduc_dom_A_sf"/>
</dbReference>
<dbReference type="Gene3D" id="1.20.1110.10">
    <property type="entry name" value="Calcium-transporting ATPase, transmembrane domain"/>
    <property type="match status" value="1"/>
</dbReference>
<dbReference type="InterPro" id="IPR044492">
    <property type="entry name" value="P_typ_ATPase_HD_dom"/>
</dbReference>
<keyword evidence="13" id="KW-1185">Reference proteome</keyword>
<dbReference type="GO" id="GO:0006883">
    <property type="term" value="P:intracellular sodium ion homeostasis"/>
    <property type="evidence" value="ECO:0007669"/>
    <property type="project" value="TreeGrafter"/>
</dbReference>
<dbReference type="SUPFAM" id="SSF81665">
    <property type="entry name" value="Calcium ATPase, transmembrane domain M"/>
    <property type="match status" value="1"/>
</dbReference>
<dbReference type="SUPFAM" id="SSF56784">
    <property type="entry name" value="HAD-like"/>
    <property type="match status" value="1"/>
</dbReference>
<dbReference type="PANTHER" id="PTHR43294">
    <property type="entry name" value="SODIUM/POTASSIUM-TRANSPORTING ATPASE SUBUNIT ALPHA"/>
    <property type="match status" value="1"/>
</dbReference>
<dbReference type="SFLD" id="SFLDF00027">
    <property type="entry name" value="p-type_atpase"/>
    <property type="match status" value="1"/>
</dbReference>
<feature type="transmembrane region" description="Helical" evidence="10">
    <location>
        <begin position="364"/>
        <end position="387"/>
    </location>
</feature>
<dbReference type="Pfam" id="PF00122">
    <property type="entry name" value="E1-E2_ATPase"/>
    <property type="match status" value="1"/>
</dbReference>